<feature type="non-terminal residue" evidence="1">
    <location>
        <position position="55"/>
    </location>
</feature>
<gene>
    <name evidence="1" type="ORF">FKW44_024242</name>
</gene>
<accession>A0A7T8GMI1</accession>
<reference evidence="2" key="1">
    <citation type="submission" date="2021-01" db="EMBL/GenBank/DDBJ databases">
        <title>Caligus Genome Assembly.</title>
        <authorList>
            <person name="Gallardo-Escarate C."/>
        </authorList>
    </citation>
    <scope>NUCLEOTIDE SEQUENCE [LARGE SCALE GENOMIC DNA]</scope>
</reference>
<dbReference type="AlphaFoldDB" id="A0A7T8GMI1"/>
<protein>
    <submittedName>
        <fullName evidence="1">Uncharacterized protein</fullName>
    </submittedName>
</protein>
<organism evidence="1 2">
    <name type="scientific">Caligus rogercresseyi</name>
    <name type="common">Sea louse</name>
    <dbReference type="NCBI Taxonomy" id="217165"/>
    <lineage>
        <taxon>Eukaryota</taxon>
        <taxon>Metazoa</taxon>
        <taxon>Ecdysozoa</taxon>
        <taxon>Arthropoda</taxon>
        <taxon>Crustacea</taxon>
        <taxon>Multicrustacea</taxon>
        <taxon>Hexanauplia</taxon>
        <taxon>Copepoda</taxon>
        <taxon>Siphonostomatoida</taxon>
        <taxon>Caligidae</taxon>
        <taxon>Caligus</taxon>
    </lineage>
</organism>
<evidence type="ECO:0000313" key="2">
    <source>
        <dbReference type="Proteomes" id="UP000595437"/>
    </source>
</evidence>
<dbReference type="EMBL" id="CP045908">
    <property type="protein sequence ID" value="QQP33017.1"/>
    <property type="molecule type" value="Genomic_DNA"/>
</dbReference>
<evidence type="ECO:0000313" key="1">
    <source>
        <dbReference type="EMBL" id="QQP33017.1"/>
    </source>
</evidence>
<feature type="non-terminal residue" evidence="1">
    <location>
        <position position="1"/>
    </location>
</feature>
<keyword evidence="2" id="KW-1185">Reference proteome</keyword>
<sequence>ANPIGVALAECYLPWMKKVWLNLKLTGAALKRNVSPTVTSSRSSNLKLMAPPKTG</sequence>
<dbReference type="Proteomes" id="UP000595437">
    <property type="component" value="Chromosome 19"/>
</dbReference>
<name>A0A7T8GMI1_CALRO</name>
<proteinExistence type="predicted"/>